<dbReference type="PANTHER" id="PTHR32295:SF113">
    <property type="entry name" value="PROTEIN IQ-DOMAIN 14"/>
    <property type="match status" value="1"/>
</dbReference>
<feature type="compositionally biased region" description="Polar residues" evidence="3">
    <location>
        <begin position="554"/>
        <end position="566"/>
    </location>
</feature>
<feature type="compositionally biased region" description="Polar residues" evidence="3">
    <location>
        <begin position="138"/>
        <end position="152"/>
    </location>
</feature>
<comment type="similarity">
    <text evidence="2">Belongs to the IQD family.</text>
</comment>
<organism evidence="4">
    <name type="scientific">Salvia splendens</name>
    <name type="common">Scarlet sage</name>
    <dbReference type="NCBI Taxonomy" id="180675"/>
    <lineage>
        <taxon>Eukaryota</taxon>
        <taxon>Viridiplantae</taxon>
        <taxon>Streptophyta</taxon>
        <taxon>Embryophyta</taxon>
        <taxon>Tracheophyta</taxon>
        <taxon>Spermatophyta</taxon>
        <taxon>Magnoliopsida</taxon>
        <taxon>eudicotyledons</taxon>
        <taxon>Gunneridae</taxon>
        <taxon>Pentapetalae</taxon>
        <taxon>asterids</taxon>
        <taxon>lamiids</taxon>
        <taxon>Lamiales</taxon>
        <taxon>Lamiaceae</taxon>
        <taxon>Nepetoideae</taxon>
        <taxon>Mentheae</taxon>
        <taxon>Salviinae</taxon>
        <taxon>Salvia</taxon>
        <taxon>Salvia subgen. Calosphace</taxon>
        <taxon>core Calosphace</taxon>
    </lineage>
</organism>
<dbReference type="CDD" id="cd23767">
    <property type="entry name" value="IQCD"/>
    <property type="match status" value="1"/>
</dbReference>
<dbReference type="PANTHER" id="PTHR32295">
    <property type="entry name" value="IQ-DOMAIN 5-RELATED"/>
    <property type="match status" value="1"/>
</dbReference>
<accession>A0A8X8ZKV1</accession>
<feature type="compositionally biased region" description="Pro residues" evidence="3">
    <location>
        <begin position="90"/>
        <end position="117"/>
    </location>
</feature>
<dbReference type="SMART" id="SM00015">
    <property type="entry name" value="IQ"/>
    <property type="match status" value="1"/>
</dbReference>
<feature type="compositionally biased region" description="Low complexity" evidence="3">
    <location>
        <begin position="204"/>
        <end position="223"/>
    </location>
</feature>
<evidence type="ECO:0000256" key="1">
    <source>
        <dbReference type="ARBA" id="ARBA00022860"/>
    </source>
</evidence>
<dbReference type="InterPro" id="IPR000048">
    <property type="entry name" value="IQ_motif_EF-hand-BS"/>
</dbReference>
<evidence type="ECO:0000256" key="2">
    <source>
        <dbReference type="ARBA" id="ARBA00024341"/>
    </source>
</evidence>
<dbReference type="Proteomes" id="UP000298416">
    <property type="component" value="Unassembled WGS sequence"/>
</dbReference>
<dbReference type="EMBL" id="PNBA02000011">
    <property type="protein sequence ID" value="KAG6408416.1"/>
    <property type="molecule type" value="Genomic_DNA"/>
</dbReference>
<keyword evidence="5" id="KW-1185">Reference proteome</keyword>
<dbReference type="Pfam" id="PF00612">
    <property type="entry name" value="IQ"/>
    <property type="match status" value="1"/>
</dbReference>
<proteinExistence type="inferred from homology"/>
<gene>
    <name evidence="4" type="ORF">SASPL_131427</name>
</gene>
<evidence type="ECO:0008006" key="6">
    <source>
        <dbReference type="Google" id="ProtNLM"/>
    </source>
</evidence>
<feature type="compositionally biased region" description="Low complexity" evidence="3">
    <location>
        <begin position="420"/>
        <end position="433"/>
    </location>
</feature>
<evidence type="ECO:0000313" key="5">
    <source>
        <dbReference type="Proteomes" id="UP000298416"/>
    </source>
</evidence>
<sequence length="600" mass="65958">MLDDLGLSVVHKDQDTTHNFTPRAYFSCTGLWGEVPGFCGRNSNAENMGKKGSWFSAIKRVFTNNSKEKRADRAKQHRENIREADQLLIRPPPTSSQLPKSPPALPVRPVSPRPASPEPTSHRASSPKSYSPRAPSPRVTSPKATPRETLSTGAVPPKAAPRETFSTGAAVSPKAAPRETFSTVAAVSPKAAPRETLSTGVSVSPKAASSKAAAPFKAAAPKSTQSRKEIRHVQKPEPTLRDQQLSATKIQAAYRGYLARRSFRALKGLVRLQVVVKGQNVRRQTVNAMKQMQLLVRVQTQIQSRRIQMLENQALQDHVYKSNKDAESTLSKWTLNQMSEAGQMKIGTIDWDDSRLTKEEVEARTRKRVEAVIKRERAMAYAYSNQLWKANPKSTPNSSGVRSNGFPWWWNWLERQLPQAGSSQSQAASRSISLTPSRAVSEFKPSPQLHPSSTRLGNLMFDNHESVTPRSSRSTVPVRAKYFQTTPGRSPLASSSSYTKFSKPKGGATNSAYDTPMKDDDSLGEVPGTPGSSDSKRRFSFPLTPNAGSFKWNKGSNRDSASQVGTEKQEDARSIGDFSVNSTVSMPAGLVGRKPFNRFV</sequence>
<evidence type="ECO:0000256" key="3">
    <source>
        <dbReference type="SAM" id="MobiDB-lite"/>
    </source>
</evidence>
<dbReference type="PROSITE" id="PS50096">
    <property type="entry name" value="IQ"/>
    <property type="match status" value="1"/>
</dbReference>
<protein>
    <recommendedName>
        <fullName evidence="6">Protein IQ-DOMAIN 14</fullName>
    </recommendedName>
</protein>
<dbReference type="GO" id="GO:0005516">
    <property type="term" value="F:calmodulin binding"/>
    <property type="evidence" value="ECO:0007669"/>
    <property type="project" value="UniProtKB-KW"/>
</dbReference>
<comment type="caution">
    <text evidence="4">The sequence shown here is derived from an EMBL/GenBank/DDBJ whole genome shotgun (WGS) entry which is preliminary data.</text>
</comment>
<feature type="compositionally biased region" description="Basic and acidic residues" evidence="3">
    <location>
        <begin position="226"/>
        <end position="240"/>
    </location>
</feature>
<feature type="region of interest" description="Disordered" evidence="3">
    <location>
        <begin position="420"/>
        <end position="459"/>
    </location>
</feature>
<keyword evidence="1" id="KW-0112">Calmodulin-binding</keyword>
<reference evidence="4" key="1">
    <citation type="submission" date="2018-01" db="EMBL/GenBank/DDBJ databases">
        <authorList>
            <person name="Mao J.F."/>
        </authorList>
    </citation>
    <scope>NUCLEOTIDE SEQUENCE</scope>
    <source>
        <strain evidence="4">Huo1</strain>
        <tissue evidence="4">Leaf</tissue>
    </source>
</reference>
<dbReference type="AlphaFoldDB" id="A0A8X8ZKV1"/>
<feature type="region of interest" description="Disordered" evidence="3">
    <location>
        <begin position="83"/>
        <end position="242"/>
    </location>
</feature>
<name>A0A8X8ZKV1_SALSN</name>
<reference evidence="4" key="2">
    <citation type="submission" date="2020-08" db="EMBL/GenBank/DDBJ databases">
        <title>Plant Genome Project.</title>
        <authorList>
            <person name="Zhang R.-G."/>
        </authorList>
    </citation>
    <scope>NUCLEOTIDE SEQUENCE</scope>
    <source>
        <strain evidence="4">Huo1</strain>
        <tissue evidence="4">Leaf</tissue>
    </source>
</reference>
<feature type="region of interest" description="Disordered" evidence="3">
    <location>
        <begin position="483"/>
        <end position="587"/>
    </location>
</feature>
<dbReference type="Gene3D" id="1.20.5.190">
    <property type="match status" value="1"/>
</dbReference>
<evidence type="ECO:0000313" key="4">
    <source>
        <dbReference type="EMBL" id="KAG6408416.1"/>
    </source>
</evidence>
<feature type="compositionally biased region" description="Polar residues" evidence="3">
    <location>
        <begin position="483"/>
        <end position="500"/>
    </location>
</feature>